<sequence length="406" mass="47274">MAKRISYHHIHHWAFEKSNVTSLMEENRKRKRPNPFQFPKPNTRKAHGVYQDRCIQMVNQVLKGHKGRELREFGIHYPLLERSACHIDPWVAFAIAIGVSKLELNFSPYPFPDYIGLDKNYSIPLDLLDKTKGMDSFLVQLDHVFSIPTSSLNVQNRFKSLRELVLKFVDLTNQHFEAILSNCTSLECLHLLHCRRLVNVKHIVPHMKLNCLEICHCSNLRNVEIFAPNLVSFKYQGPSIYIFVKDAKQLVNLCMCSYRERENGYPYVYSFRLPYMQKKDFLVGQFADYLSQLEYLMMDVGSFEFSLAPTNNPELSRITISPHGCLKEVLVSGFSGNKLARDIVLSIFDFAIELEKIEITTVYLGDLSRRSYKNRSADIEVVRRCIRQLHQRLPANAQLHFLDDHF</sequence>
<dbReference type="PANTHER" id="PTHR34145">
    <property type="entry name" value="OS02G0105600 PROTEIN"/>
    <property type="match status" value="1"/>
</dbReference>
<dbReference type="Pfam" id="PF23622">
    <property type="entry name" value="LRR_At1g61320_AtMIF1"/>
    <property type="match status" value="1"/>
</dbReference>
<dbReference type="SUPFAM" id="SSF52047">
    <property type="entry name" value="RNI-like"/>
    <property type="match status" value="1"/>
</dbReference>
<name>A0ABR2FY42_9ROSI</name>
<accession>A0ABR2FY42</accession>
<evidence type="ECO:0000313" key="3">
    <source>
        <dbReference type="Proteomes" id="UP001472677"/>
    </source>
</evidence>
<dbReference type="InterPro" id="IPR032675">
    <property type="entry name" value="LRR_dom_sf"/>
</dbReference>
<reference evidence="2 3" key="1">
    <citation type="journal article" date="2024" name="G3 (Bethesda)">
        <title>Genome assembly of Hibiscus sabdariffa L. provides insights into metabolisms of medicinal natural products.</title>
        <authorList>
            <person name="Kim T."/>
        </authorList>
    </citation>
    <scope>NUCLEOTIDE SEQUENCE [LARGE SCALE GENOMIC DNA]</scope>
    <source>
        <strain evidence="2">TK-2024</strain>
        <tissue evidence="2">Old leaves</tissue>
    </source>
</reference>
<dbReference type="Gene3D" id="3.80.10.10">
    <property type="entry name" value="Ribonuclease Inhibitor"/>
    <property type="match status" value="1"/>
</dbReference>
<evidence type="ECO:0000259" key="1">
    <source>
        <dbReference type="Pfam" id="PF23622"/>
    </source>
</evidence>
<organism evidence="2 3">
    <name type="scientific">Hibiscus sabdariffa</name>
    <name type="common">roselle</name>
    <dbReference type="NCBI Taxonomy" id="183260"/>
    <lineage>
        <taxon>Eukaryota</taxon>
        <taxon>Viridiplantae</taxon>
        <taxon>Streptophyta</taxon>
        <taxon>Embryophyta</taxon>
        <taxon>Tracheophyta</taxon>
        <taxon>Spermatophyta</taxon>
        <taxon>Magnoliopsida</taxon>
        <taxon>eudicotyledons</taxon>
        <taxon>Gunneridae</taxon>
        <taxon>Pentapetalae</taxon>
        <taxon>rosids</taxon>
        <taxon>malvids</taxon>
        <taxon>Malvales</taxon>
        <taxon>Malvaceae</taxon>
        <taxon>Malvoideae</taxon>
        <taxon>Hibiscus</taxon>
    </lineage>
</organism>
<dbReference type="InterPro" id="IPR055357">
    <property type="entry name" value="LRR_At1g61320_AtMIF1"/>
</dbReference>
<dbReference type="InterPro" id="IPR053772">
    <property type="entry name" value="At1g61320/At1g61330-like"/>
</dbReference>
<comment type="caution">
    <text evidence="2">The sequence shown here is derived from an EMBL/GenBank/DDBJ whole genome shotgun (WGS) entry which is preliminary data.</text>
</comment>
<proteinExistence type="predicted"/>
<gene>
    <name evidence="2" type="ORF">V6N12_023450</name>
</gene>
<feature type="domain" description="At1g61320/AtMIF1 LRR" evidence="1">
    <location>
        <begin position="61"/>
        <end position="258"/>
    </location>
</feature>
<evidence type="ECO:0000313" key="2">
    <source>
        <dbReference type="EMBL" id="KAK8589043.1"/>
    </source>
</evidence>
<dbReference type="EMBL" id="JBBPBM010000004">
    <property type="protein sequence ID" value="KAK8589043.1"/>
    <property type="molecule type" value="Genomic_DNA"/>
</dbReference>
<dbReference type="PANTHER" id="PTHR34145:SF28">
    <property type="entry name" value="F-BOX DOMAIN-CONTAINING PROTEIN"/>
    <property type="match status" value="1"/>
</dbReference>
<protein>
    <recommendedName>
        <fullName evidence="1">At1g61320/AtMIF1 LRR domain-containing protein</fullName>
    </recommendedName>
</protein>
<keyword evidence="3" id="KW-1185">Reference proteome</keyword>
<dbReference type="Proteomes" id="UP001472677">
    <property type="component" value="Unassembled WGS sequence"/>
</dbReference>